<dbReference type="SMART" id="SM00558">
    <property type="entry name" value="JmjC"/>
    <property type="match status" value="1"/>
</dbReference>
<dbReference type="Proteomes" id="UP001515480">
    <property type="component" value="Unassembled WGS sequence"/>
</dbReference>
<protein>
    <recommendedName>
        <fullName evidence="1">JmjC domain-containing protein</fullName>
    </recommendedName>
</protein>
<accession>A0AB34JBI7</accession>
<reference evidence="2 3" key="1">
    <citation type="journal article" date="2024" name="Science">
        <title>Giant polyketide synthase enzymes in the biosynthesis of giant marine polyether toxins.</title>
        <authorList>
            <person name="Fallon T.R."/>
            <person name="Shende V.V."/>
            <person name="Wierzbicki I.H."/>
            <person name="Pendleton A.L."/>
            <person name="Watervoot N.F."/>
            <person name="Auber R.P."/>
            <person name="Gonzalez D.J."/>
            <person name="Wisecaver J.H."/>
            <person name="Moore B.S."/>
        </authorList>
    </citation>
    <scope>NUCLEOTIDE SEQUENCE [LARGE SCALE GENOMIC DNA]</scope>
    <source>
        <strain evidence="2 3">12B1</strain>
    </source>
</reference>
<name>A0AB34JBI7_PRYPA</name>
<dbReference type="InterPro" id="IPR014710">
    <property type="entry name" value="RmlC-like_jellyroll"/>
</dbReference>
<gene>
    <name evidence="2" type="ORF">AB1Y20_003088</name>
</gene>
<dbReference type="EMBL" id="JBGBPQ010000010">
    <property type="protein sequence ID" value="KAL1518808.1"/>
    <property type="molecule type" value="Genomic_DNA"/>
</dbReference>
<dbReference type="Pfam" id="PF13621">
    <property type="entry name" value="Cupin_8"/>
    <property type="match status" value="1"/>
</dbReference>
<dbReference type="PANTHER" id="PTHR12461">
    <property type="entry name" value="HYPOXIA-INDUCIBLE FACTOR 1 ALPHA INHIBITOR-RELATED"/>
    <property type="match status" value="1"/>
</dbReference>
<dbReference type="Gene3D" id="2.60.120.10">
    <property type="entry name" value="Jelly Rolls"/>
    <property type="match status" value="1"/>
</dbReference>
<evidence type="ECO:0000313" key="2">
    <source>
        <dbReference type="EMBL" id="KAL1518808.1"/>
    </source>
</evidence>
<dbReference type="PROSITE" id="PS51184">
    <property type="entry name" value="JMJC"/>
    <property type="match status" value="1"/>
</dbReference>
<keyword evidence="3" id="KW-1185">Reference proteome</keyword>
<dbReference type="PANTHER" id="PTHR12461:SF105">
    <property type="entry name" value="HYPOXIA-INDUCIBLE FACTOR 1-ALPHA INHIBITOR"/>
    <property type="match status" value="1"/>
</dbReference>
<dbReference type="AlphaFoldDB" id="A0AB34JBI7"/>
<comment type="caution">
    <text evidence="2">The sequence shown here is derived from an EMBL/GenBank/DDBJ whole genome shotgun (WGS) entry which is preliminary data.</text>
</comment>
<dbReference type="InterPro" id="IPR003347">
    <property type="entry name" value="JmjC_dom"/>
</dbReference>
<evidence type="ECO:0000259" key="1">
    <source>
        <dbReference type="PROSITE" id="PS51184"/>
    </source>
</evidence>
<feature type="domain" description="JmjC" evidence="1">
    <location>
        <begin position="131"/>
        <end position="308"/>
    </location>
</feature>
<sequence>MMVGHFAAKCAGVVVLASILIVPWSTRLPGSVDQRRWPDGGAPSLKLLPRPALLSESPAASWRAMHRWTLPYVREAFGRLAGVWVAQQPLLAYFAVRGGVFGIRAAPGTNSAVSSVVETEMSASDFVDSAAQGNLLYCAHDLEELGPAAAADIGSLAPFDVGDVEQPPTAIVWLGSRSVTALAHYDTSYNTFVQVVGRKRIWLWPPAAHRQLQLFPSRHSLHRRSALLASTAASAIATPLSSDAAVNAIHEAAIAAGGAPVDLSPGDVLFIPPYWFHMLQSIDPLSISVSLWSESQSRYAKSKLEQLPLPWEASWSRAWQTTAAAIFILRTAEAAFGGISPALDLLDALRETRYDRALSRLSDEDKEGLLEDPSTPLEYSTTTSFPFLLAIAHQFLAWLPRQVLLVCFADDTFTASSISTIGIDFKIRTLDLDVKRVNGKSGTPLDRSLQMGCARRTSGNAAEYVYVHSKVDVCTHQAAATCDRAVACHVLLKLINNTFAPVVLRQR</sequence>
<dbReference type="InterPro" id="IPR041667">
    <property type="entry name" value="Cupin_8"/>
</dbReference>
<proteinExistence type="predicted"/>
<dbReference type="SUPFAM" id="SSF51197">
    <property type="entry name" value="Clavaminate synthase-like"/>
    <property type="match status" value="1"/>
</dbReference>
<evidence type="ECO:0000313" key="3">
    <source>
        <dbReference type="Proteomes" id="UP001515480"/>
    </source>
</evidence>
<organism evidence="2 3">
    <name type="scientific">Prymnesium parvum</name>
    <name type="common">Toxic golden alga</name>
    <dbReference type="NCBI Taxonomy" id="97485"/>
    <lineage>
        <taxon>Eukaryota</taxon>
        <taxon>Haptista</taxon>
        <taxon>Haptophyta</taxon>
        <taxon>Prymnesiophyceae</taxon>
        <taxon>Prymnesiales</taxon>
        <taxon>Prymnesiaceae</taxon>
        <taxon>Prymnesium</taxon>
    </lineage>
</organism>